<dbReference type="Proteomes" id="UP001596364">
    <property type="component" value="Unassembled WGS sequence"/>
</dbReference>
<dbReference type="Gene3D" id="3.40.50.1820">
    <property type="entry name" value="alpha/beta hydrolase"/>
    <property type="match status" value="1"/>
</dbReference>
<evidence type="ECO:0000313" key="4">
    <source>
        <dbReference type="Proteomes" id="UP001596364"/>
    </source>
</evidence>
<reference evidence="4" key="1">
    <citation type="journal article" date="2019" name="Int. J. Syst. Evol. Microbiol.">
        <title>The Global Catalogue of Microorganisms (GCM) 10K type strain sequencing project: providing services to taxonomists for standard genome sequencing and annotation.</title>
        <authorList>
            <consortium name="The Broad Institute Genomics Platform"/>
            <consortium name="The Broad Institute Genome Sequencing Center for Infectious Disease"/>
            <person name="Wu L."/>
            <person name="Ma J."/>
        </authorList>
    </citation>
    <scope>NUCLEOTIDE SEQUENCE [LARGE SCALE GENOMIC DNA]</scope>
    <source>
        <strain evidence="4">CGMCC 1.16031</strain>
    </source>
</reference>
<dbReference type="RefSeq" id="WP_165490666.1">
    <property type="nucleotide sequence ID" value="NZ_JBHSUS010000001.1"/>
</dbReference>
<dbReference type="Pfam" id="PF00561">
    <property type="entry name" value="Abhydrolase_1"/>
    <property type="match status" value="1"/>
</dbReference>
<dbReference type="PANTHER" id="PTHR46118:SF4">
    <property type="entry name" value="PROTEIN ABHD11"/>
    <property type="match status" value="1"/>
</dbReference>
<name>A0ABW1XI02_9ALTE</name>
<comment type="caution">
    <text evidence="3">The sequence shown here is derived from an EMBL/GenBank/DDBJ whole genome shotgun (WGS) entry which is preliminary data.</text>
</comment>
<dbReference type="InterPro" id="IPR029058">
    <property type="entry name" value="AB_hydrolase_fold"/>
</dbReference>
<keyword evidence="1 3" id="KW-0378">Hydrolase</keyword>
<evidence type="ECO:0000259" key="2">
    <source>
        <dbReference type="Pfam" id="PF00561"/>
    </source>
</evidence>
<accession>A0ABW1XI02</accession>
<dbReference type="EMBL" id="JBHSUS010000001">
    <property type="protein sequence ID" value="MFC6439708.1"/>
    <property type="molecule type" value="Genomic_DNA"/>
</dbReference>
<organism evidence="3 4">
    <name type="scientific">Pseudobowmanella zhangzhouensis</name>
    <dbReference type="NCBI Taxonomy" id="1537679"/>
    <lineage>
        <taxon>Bacteria</taxon>
        <taxon>Pseudomonadati</taxon>
        <taxon>Pseudomonadota</taxon>
        <taxon>Gammaproteobacteria</taxon>
        <taxon>Alteromonadales</taxon>
        <taxon>Alteromonadaceae</taxon>
    </lineage>
</organism>
<dbReference type="SUPFAM" id="SSF53474">
    <property type="entry name" value="alpha/beta-Hydrolases"/>
    <property type="match status" value="1"/>
</dbReference>
<protein>
    <submittedName>
        <fullName evidence="3">Alpha/beta fold hydrolase</fullName>
    </submittedName>
</protein>
<dbReference type="PRINTS" id="PR00111">
    <property type="entry name" value="ABHYDROLASE"/>
</dbReference>
<dbReference type="InterPro" id="IPR000073">
    <property type="entry name" value="AB_hydrolase_1"/>
</dbReference>
<sequence>MLNFEQSGHGPALILLHGLFGSLDNLKMISRPLSDYFSTINIDLPDHGLSPQSEFFSYQAYSDAVFAVMDQLQLQSAHILGHSMGGKVAMQMALTHPARVDSLTIGDIAPVNYAPRHDNVFAALNAVPLDTITSRSEADAYMAKNLDDAGTRQFLLKSLEQTEQGWRWRFNLPLLQRDYGDILRAPMQQMGNQYTGPTLFIKGADSDYIQAAHRNAIEQLFPAAKARIMAGCGHWLHAQKPAEFSRFVRQHIDASMG</sequence>
<dbReference type="GO" id="GO:0016787">
    <property type="term" value="F:hydrolase activity"/>
    <property type="evidence" value="ECO:0007669"/>
    <property type="project" value="UniProtKB-KW"/>
</dbReference>
<evidence type="ECO:0000313" key="3">
    <source>
        <dbReference type="EMBL" id="MFC6439708.1"/>
    </source>
</evidence>
<keyword evidence="4" id="KW-1185">Reference proteome</keyword>
<dbReference type="PANTHER" id="PTHR46118">
    <property type="entry name" value="PROTEIN ABHD11"/>
    <property type="match status" value="1"/>
</dbReference>
<gene>
    <name evidence="3" type="ORF">ACFP85_06060</name>
</gene>
<proteinExistence type="predicted"/>
<evidence type="ECO:0000256" key="1">
    <source>
        <dbReference type="ARBA" id="ARBA00022801"/>
    </source>
</evidence>
<feature type="domain" description="AB hydrolase-1" evidence="2">
    <location>
        <begin position="11"/>
        <end position="241"/>
    </location>
</feature>